<dbReference type="PANTHER" id="PTHR12992">
    <property type="entry name" value="NUDIX HYDROLASE"/>
    <property type="match status" value="1"/>
</dbReference>
<dbReference type="InterPro" id="IPR000086">
    <property type="entry name" value="NUDIX_hydrolase_dom"/>
</dbReference>
<organism evidence="9 10">
    <name type="scientific">Orbilia brochopaga</name>
    <dbReference type="NCBI Taxonomy" id="3140254"/>
    <lineage>
        <taxon>Eukaryota</taxon>
        <taxon>Fungi</taxon>
        <taxon>Dikarya</taxon>
        <taxon>Ascomycota</taxon>
        <taxon>Pezizomycotina</taxon>
        <taxon>Orbiliomycetes</taxon>
        <taxon>Orbiliales</taxon>
        <taxon>Orbiliaceae</taxon>
        <taxon>Orbilia</taxon>
    </lineage>
</organism>
<evidence type="ECO:0000256" key="4">
    <source>
        <dbReference type="ARBA" id="ARBA00022801"/>
    </source>
</evidence>
<evidence type="ECO:0000313" key="9">
    <source>
        <dbReference type="EMBL" id="KAK6336304.1"/>
    </source>
</evidence>
<evidence type="ECO:0000256" key="2">
    <source>
        <dbReference type="ARBA" id="ARBA00001946"/>
    </source>
</evidence>
<dbReference type="CDD" id="cd03426">
    <property type="entry name" value="NUDIX_CoAse_Nudt7"/>
    <property type="match status" value="1"/>
</dbReference>
<dbReference type="GO" id="GO:0046872">
    <property type="term" value="F:metal ion binding"/>
    <property type="evidence" value="ECO:0007669"/>
    <property type="project" value="UniProtKB-KW"/>
</dbReference>
<dbReference type="EMBL" id="JAVHNQ010000011">
    <property type="protein sequence ID" value="KAK6336304.1"/>
    <property type="molecule type" value="Genomic_DNA"/>
</dbReference>
<dbReference type="GO" id="GO:0010945">
    <property type="term" value="F:coenzyme A diphosphatase activity"/>
    <property type="evidence" value="ECO:0007669"/>
    <property type="project" value="InterPro"/>
</dbReference>
<keyword evidence="5" id="KW-0460">Magnesium</keyword>
<dbReference type="PANTHER" id="PTHR12992:SF24">
    <property type="entry name" value="PEROXISOMAL COENZYME A DIPHOSPHATASE NUDT7"/>
    <property type="match status" value="1"/>
</dbReference>
<evidence type="ECO:0000259" key="8">
    <source>
        <dbReference type="PROSITE" id="PS51462"/>
    </source>
</evidence>
<evidence type="ECO:0000313" key="10">
    <source>
        <dbReference type="Proteomes" id="UP001375240"/>
    </source>
</evidence>
<comment type="cofactor">
    <cofactor evidence="2">
        <name>Mg(2+)</name>
        <dbReference type="ChEBI" id="CHEBI:18420"/>
    </cofactor>
</comment>
<keyword evidence="6" id="KW-0464">Manganese</keyword>
<dbReference type="InterPro" id="IPR045121">
    <property type="entry name" value="CoAse"/>
</dbReference>
<keyword evidence="3" id="KW-0479">Metal-binding</keyword>
<evidence type="ECO:0000256" key="7">
    <source>
        <dbReference type="SAM" id="MobiDB-lite"/>
    </source>
</evidence>
<feature type="region of interest" description="Disordered" evidence="7">
    <location>
        <begin position="373"/>
        <end position="398"/>
    </location>
</feature>
<keyword evidence="4" id="KW-0378">Hydrolase</keyword>
<keyword evidence="10" id="KW-1185">Reference proteome</keyword>
<dbReference type="PROSITE" id="PS51462">
    <property type="entry name" value="NUDIX"/>
    <property type="match status" value="1"/>
</dbReference>
<dbReference type="InterPro" id="IPR015797">
    <property type="entry name" value="NUDIX_hydrolase-like_dom_sf"/>
</dbReference>
<comment type="cofactor">
    <cofactor evidence="1">
        <name>Mn(2+)</name>
        <dbReference type="ChEBI" id="CHEBI:29035"/>
    </cofactor>
</comment>
<dbReference type="Pfam" id="PF00293">
    <property type="entry name" value="NUDIX"/>
    <property type="match status" value="1"/>
</dbReference>
<evidence type="ECO:0000256" key="6">
    <source>
        <dbReference type="ARBA" id="ARBA00023211"/>
    </source>
</evidence>
<accession>A0AAV9U5R3</accession>
<dbReference type="GO" id="GO:0015938">
    <property type="term" value="P:coenzyme A catabolic process"/>
    <property type="evidence" value="ECO:0007669"/>
    <property type="project" value="TreeGrafter"/>
</dbReference>
<sequence>MPALLPWHHLPRVKRFRSVSRARIRRIYESARLVVRTPPFHAAVMTSENARDPVKEMQDAINRLRNYKPPLNQWEDIDASRRAAVLILLFPDAKGELRVVLTERSSNLRTFAGQVALPGGKADSPTESAFDTARREASEEIGLPSTNDLLPSPFTVTHLCEMPMNLSRNQLGVRPCVALLHTKPGYSGSSAANNPEESLIPRLDPKEVASVFTVPLKAFLTSQYKNPELENSTEKAVQAESIVDIDFGLVPTGDTGWYEGQWLEWHGIKWRGHQFNVYTSPVVVQRRSSTEVLEDEAQAHASATGNWARKSGGGTHDKKLVKYKVWGMTARIVVDAARVAFGQNPDFEYVDKMGDDDVIAIMMRQGKLGPRIKGVIEDSGRGGDMGRVDSRKGETGKL</sequence>
<dbReference type="SUPFAM" id="SSF55811">
    <property type="entry name" value="Nudix"/>
    <property type="match status" value="1"/>
</dbReference>
<evidence type="ECO:0000256" key="5">
    <source>
        <dbReference type="ARBA" id="ARBA00022842"/>
    </source>
</evidence>
<comment type="caution">
    <text evidence="9">The sequence shown here is derived from an EMBL/GenBank/DDBJ whole genome shotgun (WGS) entry which is preliminary data.</text>
</comment>
<feature type="domain" description="Nudix hydrolase" evidence="8">
    <location>
        <begin position="80"/>
        <end position="237"/>
    </location>
</feature>
<feature type="compositionally biased region" description="Basic and acidic residues" evidence="7">
    <location>
        <begin position="374"/>
        <end position="398"/>
    </location>
</feature>
<evidence type="ECO:0000256" key="3">
    <source>
        <dbReference type="ARBA" id="ARBA00022723"/>
    </source>
</evidence>
<evidence type="ECO:0000256" key="1">
    <source>
        <dbReference type="ARBA" id="ARBA00001936"/>
    </source>
</evidence>
<dbReference type="Proteomes" id="UP001375240">
    <property type="component" value="Unassembled WGS sequence"/>
</dbReference>
<reference evidence="9 10" key="1">
    <citation type="submission" date="2019-10" db="EMBL/GenBank/DDBJ databases">
        <authorList>
            <person name="Palmer J.M."/>
        </authorList>
    </citation>
    <scope>NUCLEOTIDE SEQUENCE [LARGE SCALE GENOMIC DNA]</scope>
    <source>
        <strain evidence="9 10">TWF696</strain>
    </source>
</reference>
<dbReference type="Gene3D" id="3.90.79.10">
    <property type="entry name" value="Nucleoside Triphosphate Pyrophosphohydrolase"/>
    <property type="match status" value="1"/>
</dbReference>
<name>A0AAV9U5R3_9PEZI</name>
<protein>
    <recommendedName>
        <fullName evidence="8">Nudix hydrolase domain-containing protein</fullName>
    </recommendedName>
</protein>
<dbReference type="AlphaFoldDB" id="A0AAV9U5R3"/>
<proteinExistence type="predicted"/>
<gene>
    <name evidence="9" type="ORF">TWF696_001866</name>
</gene>